<dbReference type="EMBL" id="HG796218">
    <property type="protein sequence ID" value="CDL65102.1"/>
    <property type="molecule type" value="Genomic_DNA"/>
</dbReference>
<proteinExistence type="predicted"/>
<organism evidence="2">
    <name type="scientific">Staphylococcus xylosus</name>
    <dbReference type="NCBI Taxonomy" id="1288"/>
    <lineage>
        <taxon>Bacteria</taxon>
        <taxon>Bacillati</taxon>
        <taxon>Bacillota</taxon>
        <taxon>Bacilli</taxon>
        <taxon>Bacillales</taxon>
        <taxon>Staphylococcaceae</taxon>
        <taxon>Staphylococcus</taxon>
    </lineage>
</organism>
<protein>
    <recommendedName>
        <fullName evidence="1">IrrE N-terminal-like domain-containing protein</fullName>
    </recommendedName>
</protein>
<feature type="domain" description="IrrE N-terminal-like" evidence="1">
    <location>
        <begin position="34"/>
        <end position="121"/>
    </location>
</feature>
<accession>A0A077RGS4</accession>
<evidence type="ECO:0000259" key="1">
    <source>
        <dbReference type="Pfam" id="PF06114"/>
    </source>
</evidence>
<sequence length="147" mass="17505">MYRYEKLIMEYDGKDGIMIDDGRILEGNFEGFYDNGVLLVSKNLAQERKLEVLAEEIAHHYLTYGNILDQTIYINRKFETYARRKAYEILIPSDEIIKLYEFGIRTIHEMSVHFEVTDEFMLDAHNHYRLKLGMPVLPEPEPIFFYL</sequence>
<dbReference type="InterPro" id="IPR010359">
    <property type="entry name" value="IrrE_HExxH"/>
</dbReference>
<evidence type="ECO:0000313" key="2">
    <source>
        <dbReference type="EMBL" id="CDL65102.1"/>
    </source>
</evidence>
<dbReference type="AlphaFoldDB" id="A0A077RGS4"/>
<dbReference type="Pfam" id="PF06114">
    <property type="entry name" value="Peptidase_M78"/>
    <property type="match status" value="1"/>
</dbReference>
<reference evidence="2" key="1">
    <citation type="journal article" date="2014" name="Antimicrob. Agents Chemother.">
        <title>The Novel Macrolide-Lincosamide-Streptogramin B Resistance Gene erm(44) Is Associated with a Prophage in Staphylococcus xylosus.</title>
        <authorList>
            <person name="Wipf J.R."/>
            <person name="Schwendener S."/>
            <person name="Perreten V."/>
        </authorList>
    </citation>
    <scope>NUCLEOTIDE SEQUENCE</scope>
    <source>
        <strain evidence="2">JW4341</strain>
    </source>
</reference>
<name>A0A077RGS4_STAXY</name>